<evidence type="ECO:0000313" key="4">
    <source>
        <dbReference type="Proteomes" id="UP000008810"/>
    </source>
</evidence>
<dbReference type="AlphaFoldDB" id="A0A2K2DU17"/>
<name>A0A2K2DU17_BRADI</name>
<evidence type="ECO:0000313" key="2">
    <source>
        <dbReference type="EMBL" id="PNT77780.1"/>
    </source>
</evidence>
<dbReference type="EMBL" id="CM000880">
    <property type="protein sequence ID" value="PNT77780.1"/>
    <property type="molecule type" value="Genomic_DNA"/>
</dbReference>
<dbReference type="Proteomes" id="UP000008810">
    <property type="component" value="Chromosome 1"/>
</dbReference>
<keyword evidence="1" id="KW-1133">Transmembrane helix</keyword>
<keyword evidence="4" id="KW-1185">Reference proteome</keyword>
<dbReference type="Gramene" id="PNT77780">
    <property type="protein sequence ID" value="PNT77780"/>
    <property type="gene ID" value="BRADI_1g68705v3"/>
</dbReference>
<reference evidence="2" key="2">
    <citation type="submission" date="2017-06" db="EMBL/GenBank/DDBJ databases">
        <title>WGS assembly of Brachypodium distachyon.</title>
        <authorList>
            <consortium name="The International Brachypodium Initiative"/>
            <person name="Lucas S."/>
            <person name="Harmon-Smith M."/>
            <person name="Lail K."/>
            <person name="Tice H."/>
            <person name="Grimwood J."/>
            <person name="Bruce D."/>
            <person name="Barry K."/>
            <person name="Shu S."/>
            <person name="Lindquist E."/>
            <person name="Wang M."/>
            <person name="Pitluck S."/>
            <person name="Vogel J.P."/>
            <person name="Garvin D.F."/>
            <person name="Mockler T.C."/>
            <person name="Schmutz J."/>
            <person name="Rokhsar D."/>
            <person name="Bevan M.W."/>
        </authorList>
    </citation>
    <scope>NUCLEOTIDE SEQUENCE</scope>
    <source>
        <strain evidence="2">Bd21</strain>
    </source>
</reference>
<dbReference type="EnsemblPlants" id="PNT77780">
    <property type="protein sequence ID" value="PNT77780"/>
    <property type="gene ID" value="BRADI_1g68705v3"/>
</dbReference>
<feature type="transmembrane region" description="Helical" evidence="1">
    <location>
        <begin position="28"/>
        <end position="51"/>
    </location>
</feature>
<feature type="transmembrane region" description="Helical" evidence="1">
    <location>
        <begin position="80"/>
        <end position="97"/>
    </location>
</feature>
<gene>
    <name evidence="2" type="ORF">BRADI_1g68705v3</name>
</gene>
<keyword evidence="1" id="KW-0812">Transmembrane</keyword>
<reference evidence="2 3" key="1">
    <citation type="journal article" date="2010" name="Nature">
        <title>Genome sequencing and analysis of the model grass Brachypodium distachyon.</title>
        <authorList>
            <consortium name="International Brachypodium Initiative"/>
        </authorList>
    </citation>
    <scope>NUCLEOTIDE SEQUENCE [LARGE SCALE GENOMIC DNA]</scope>
    <source>
        <strain evidence="2 3">Bd21</strain>
    </source>
</reference>
<proteinExistence type="predicted"/>
<sequence>MYHLKRKKKGEAAGGRQFGRMGRTCGTCVYYATLPAAPVSLSAFYVLLLLYCCQDSALGSLRQRISICRIRLATSQISRFGGVVCCVIYVCLIRLIGCNFL</sequence>
<organism evidence="2">
    <name type="scientific">Brachypodium distachyon</name>
    <name type="common">Purple false brome</name>
    <name type="synonym">Trachynia distachya</name>
    <dbReference type="NCBI Taxonomy" id="15368"/>
    <lineage>
        <taxon>Eukaryota</taxon>
        <taxon>Viridiplantae</taxon>
        <taxon>Streptophyta</taxon>
        <taxon>Embryophyta</taxon>
        <taxon>Tracheophyta</taxon>
        <taxon>Spermatophyta</taxon>
        <taxon>Magnoliopsida</taxon>
        <taxon>Liliopsida</taxon>
        <taxon>Poales</taxon>
        <taxon>Poaceae</taxon>
        <taxon>BOP clade</taxon>
        <taxon>Pooideae</taxon>
        <taxon>Stipodae</taxon>
        <taxon>Brachypodieae</taxon>
        <taxon>Brachypodium</taxon>
    </lineage>
</organism>
<accession>A0A2K2DU17</accession>
<reference evidence="3" key="3">
    <citation type="submission" date="2018-08" db="UniProtKB">
        <authorList>
            <consortium name="EnsemblPlants"/>
        </authorList>
    </citation>
    <scope>IDENTIFICATION</scope>
    <source>
        <strain evidence="3">cv. Bd21</strain>
    </source>
</reference>
<evidence type="ECO:0000313" key="3">
    <source>
        <dbReference type="EnsemblPlants" id="PNT77780"/>
    </source>
</evidence>
<protein>
    <submittedName>
        <fullName evidence="2 3">Uncharacterized protein</fullName>
    </submittedName>
</protein>
<dbReference type="InParanoid" id="A0A2K2DU17"/>
<evidence type="ECO:0000256" key="1">
    <source>
        <dbReference type="SAM" id="Phobius"/>
    </source>
</evidence>
<keyword evidence="1" id="KW-0472">Membrane</keyword>